<dbReference type="Proteomes" id="UP000265515">
    <property type="component" value="Unassembled WGS sequence"/>
</dbReference>
<keyword evidence="3" id="KW-1185">Reference proteome</keyword>
<protein>
    <submittedName>
        <fullName evidence="2">Uncharacterized protein</fullName>
    </submittedName>
</protein>
<gene>
    <name evidence="2" type="ORF">CBR_g23844</name>
</gene>
<proteinExistence type="predicted"/>
<evidence type="ECO:0000313" key="2">
    <source>
        <dbReference type="EMBL" id="GBG61894.1"/>
    </source>
</evidence>
<name>A0A388JVP4_CHABU</name>
<evidence type="ECO:0000313" key="3">
    <source>
        <dbReference type="Proteomes" id="UP000265515"/>
    </source>
</evidence>
<dbReference type="EMBL" id="BFEA01000023">
    <property type="protein sequence ID" value="GBG61894.1"/>
    <property type="molecule type" value="Genomic_DNA"/>
</dbReference>
<feature type="region of interest" description="Disordered" evidence="1">
    <location>
        <begin position="101"/>
        <end position="127"/>
    </location>
</feature>
<accession>A0A388JVP4</accession>
<comment type="caution">
    <text evidence="2">The sequence shown here is derived from an EMBL/GenBank/DDBJ whole genome shotgun (WGS) entry which is preliminary data.</text>
</comment>
<dbReference type="AlphaFoldDB" id="A0A388JVP4"/>
<evidence type="ECO:0000256" key="1">
    <source>
        <dbReference type="SAM" id="MobiDB-lite"/>
    </source>
</evidence>
<dbReference type="Gramene" id="GBG61894">
    <property type="protein sequence ID" value="GBG61894"/>
    <property type="gene ID" value="CBR_g23844"/>
</dbReference>
<organism evidence="2 3">
    <name type="scientific">Chara braunii</name>
    <name type="common">Braun's stonewort</name>
    <dbReference type="NCBI Taxonomy" id="69332"/>
    <lineage>
        <taxon>Eukaryota</taxon>
        <taxon>Viridiplantae</taxon>
        <taxon>Streptophyta</taxon>
        <taxon>Charophyceae</taxon>
        <taxon>Charales</taxon>
        <taxon>Characeae</taxon>
        <taxon>Chara</taxon>
    </lineage>
</organism>
<sequence length="138" mass="15626">MGDAKWRTGLEVFVNGHKYLTTTRPLDTIECFMDVIEKKAKRNGHIGEDDKLERLQLMSEDGSDVVEIGDDLTLGDILLLAPDRRINAVVWSPPPPYVPPPVDFPCQPPPMQSPLPPPPPPSSEGKKRWILDWSWCWK</sequence>
<reference evidence="2 3" key="1">
    <citation type="journal article" date="2018" name="Cell">
        <title>The Chara Genome: Secondary Complexity and Implications for Plant Terrestrialization.</title>
        <authorList>
            <person name="Nishiyama T."/>
            <person name="Sakayama H."/>
            <person name="Vries J.D."/>
            <person name="Buschmann H."/>
            <person name="Saint-Marcoux D."/>
            <person name="Ullrich K.K."/>
            <person name="Haas F.B."/>
            <person name="Vanderstraeten L."/>
            <person name="Becker D."/>
            <person name="Lang D."/>
            <person name="Vosolsobe S."/>
            <person name="Rombauts S."/>
            <person name="Wilhelmsson P.K.I."/>
            <person name="Janitza P."/>
            <person name="Kern R."/>
            <person name="Heyl A."/>
            <person name="Rumpler F."/>
            <person name="Villalobos L.I.A.C."/>
            <person name="Clay J.M."/>
            <person name="Skokan R."/>
            <person name="Toyoda A."/>
            <person name="Suzuki Y."/>
            <person name="Kagoshima H."/>
            <person name="Schijlen E."/>
            <person name="Tajeshwar N."/>
            <person name="Catarino B."/>
            <person name="Hetherington A.J."/>
            <person name="Saltykova A."/>
            <person name="Bonnot C."/>
            <person name="Breuninger H."/>
            <person name="Symeonidi A."/>
            <person name="Radhakrishnan G.V."/>
            <person name="Van Nieuwerburgh F."/>
            <person name="Deforce D."/>
            <person name="Chang C."/>
            <person name="Karol K.G."/>
            <person name="Hedrich R."/>
            <person name="Ulvskov P."/>
            <person name="Glockner G."/>
            <person name="Delwiche C.F."/>
            <person name="Petrasek J."/>
            <person name="Van de Peer Y."/>
            <person name="Friml J."/>
            <person name="Beilby M."/>
            <person name="Dolan L."/>
            <person name="Kohara Y."/>
            <person name="Sugano S."/>
            <person name="Fujiyama A."/>
            <person name="Delaux P.-M."/>
            <person name="Quint M."/>
            <person name="TheiBen G."/>
            <person name="Hagemann M."/>
            <person name="Harholt J."/>
            <person name="Dunand C."/>
            <person name="Zachgo S."/>
            <person name="Langdale J."/>
            <person name="Maumus F."/>
            <person name="Straeten D.V.D."/>
            <person name="Gould S.B."/>
            <person name="Rensing S.A."/>
        </authorList>
    </citation>
    <scope>NUCLEOTIDE SEQUENCE [LARGE SCALE GENOMIC DNA]</scope>
    <source>
        <strain evidence="2 3">S276</strain>
    </source>
</reference>
<feature type="compositionally biased region" description="Pro residues" evidence="1">
    <location>
        <begin position="101"/>
        <end position="122"/>
    </location>
</feature>